<reference evidence="2" key="1">
    <citation type="submission" date="2021-02" db="EMBL/GenBank/DDBJ databases">
        <title>Genome sequence of Rhodospirillales sp. strain TMPK1 isolated from soil.</title>
        <authorList>
            <person name="Nakai R."/>
            <person name="Kusada H."/>
            <person name="Tamaki H."/>
        </authorList>
    </citation>
    <scope>NUCLEOTIDE SEQUENCE</scope>
    <source>
        <strain evidence="2">TMPK1</strain>
    </source>
</reference>
<dbReference type="EMBL" id="BOPV01000001">
    <property type="protein sequence ID" value="GIL39511.1"/>
    <property type="molecule type" value="Genomic_DNA"/>
</dbReference>
<dbReference type="AlphaFoldDB" id="A0A8S8XCD0"/>
<keyword evidence="1" id="KW-0812">Transmembrane</keyword>
<protein>
    <submittedName>
        <fullName evidence="2">Uncharacterized protein</fullName>
    </submittedName>
</protein>
<name>A0A8S8XCD0_9PROT</name>
<proteinExistence type="predicted"/>
<keyword evidence="3" id="KW-1185">Reference proteome</keyword>
<keyword evidence="1" id="KW-1133">Transmembrane helix</keyword>
<evidence type="ECO:0000313" key="3">
    <source>
        <dbReference type="Proteomes" id="UP000681075"/>
    </source>
</evidence>
<accession>A0A8S8XCD0</accession>
<evidence type="ECO:0000313" key="2">
    <source>
        <dbReference type="EMBL" id="GIL39511.1"/>
    </source>
</evidence>
<sequence>MSVTASFQNDRRRRLEVRFETILIAIVIVFLAVVFAPTTLVVAFAMAPTVLMFVLDGDPQKNRTLSVGALNLAGTVPALFELWARWNTLAGAVEMIATAHPWRLAFGGALLGWLMNWLIPIASANYMVKQRESSLGELEKRQELMRDVWGLDVDPRWRAPDPEAPVPAAETTAGQVTEISAAASAEPAPESL</sequence>
<gene>
    <name evidence="2" type="ORF">TMPK1_17480</name>
</gene>
<feature type="transmembrane region" description="Helical" evidence="1">
    <location>
        <begin position="22"/>
        <end position="55"/>
    </location>
</feature>
<dbReference type="Proteomes" id="UP000681075">
    <property type="component" value="Unassembled WGS sequence"/>
</dbReference>
<evidence type="ECO:0000256" key="1">
    <source>
        <dbReference type="SAM" id="Phobius"/>
    </source>
</evidence>
<organism evidence="2 3">
    <name type="scientific">Roseiterribacter gracilis</name>
    <dbReference type="NCBI Taxonomy" id="2812848"/>
    <lineage>
        <taxon>Bacteria</taxon>
        <taxon>Pseudomonadati</taxon>
        <taxon>Pseudomonadota</taxon>
        <taxon>Alphaproteobacteria</taxon>
        <taxon>Rhodospirillales</taxon>
        <taxon>Roseiterribacteraceae</taxon>
        <taxon>Roseiterribacter</taxon>
    </lineage>
</organism>
<comment type="caution">
    <text evidence="2">The sequence shown here is derived from an EMBL/GenBank/DDBJ whole genome shotgun (WGS) entry which is preliminary data.</text>
</comment>
<keyword evidence="1" id="KW-0472">Membrane</keyword>
<feature type="transmembrane region" description="Helical" evidence="1">
    <location>
        <begin position="104"/>
        <end position="128"/>
    </location>
</feature>